<dbReference type="EMBL" id="JAKCXM010000238">
    <property type="protein sequence ID" value="KAJ0397783.1"/>
    <property type="molecule type" value="Genomic_DNA"/>
</dbReference>
<feature type="transmembrane region" description="Helical" evidence="1">
    <location>
        <begin position="344"/>
        <end position="364"/>
    </location>
</feature>
<feature type="transmembrane region" description="Helical" evidence="1">
    <location>
        <begin position="412"/>
        <end position="435"/>
    </location>
</feature>
<proteinExistence type="predicted"/>
<keyword evidence="4" id="KW-1185">Reference proteome</keyword>
<keyword evidence="1" id="KW-0472">Membrane</keyword>
<keyword evidence="1" id="KW-0812">Transmembrane</keyword>
<dbReference type="AlphaFoldDB" id="A0AAD5LE15"/>
<evidence type="ECO:0000313" key="4">
    <source>
        <dbReference type="Proteomes" id="UP001209570"/>
    </source>
</evidence>
<feature type="transmembrane region" description="Helical" evidence="1">
    <location>
        <begin position="264"/>
        <end position="286"/>
    </location>
</feature>
<feature type="signal peptide" evidence="2">
    <location>
        <begin position="1"/>
        <end position="19"/>
    </location>
</feature>
<comment type="caution">
    <text evidence="3">The sequence shown here is derived from an EMBL/GenBank/DDBJ whole genome shotgun (WGS) entry which is preliminary data.</text>
</comment>
<evidence type="ECO:0000256" key="2">
    <source>
        <dbReference type="SAM" id="SignalP"/>
    </source>
</evidence>
<name>A0AAD5LE15_PYTIN</name>
<evidence type="ECO:0000313" key="3">
    <source>
        <dbReference type="EMBL" id="KAJ0397783.1"/>
    </source>
</evidence>
<sequence>MRIRKLVLLLIDFVSTILTLLTGLRENPVLVYFTGRYDLVRSRFREGRINYNIVRNDQINVSALPDLREVGDQYRFYSVPRRSPANLGEDRSTCMRVNSMSAMSFSLNYDDFFGRGPRREQVFLYSISAAHCTVINFRTEWLADTCITQRGGGNETACHEFILENFDALLAKRSLHVGIPQDFGTPGVPFMKCLGRPLVQFEFITDLLVLQSFWAGGSYHVEVQSSSCWAMPRILDDNWQWGLFQVKAADESATVFSAVKPINWFVVLVSRVHGVVWLVMIFRGIYIAFFKDNAVRYVPSRVRRRLLGLFDAPLAFISVLVFPPEDRTHALTFRGYNPMASASWMNHWLYIAFGAIDAVLNTRAMYIVLEMGTWMLTKHVSFENFIFVCSALSKLTWITCFVHTTARFCIKFVLHLLKALVWTQGTTAIGFLNWYVDATALFVSYKIYSVLVCLLLLLLLKLNGATTLMVPQSHFKQPVYGGNPGLPVFWRNEIMCDLVVFCIIQLLAAHLIASVLLLSRLRRATYNRVLRLLQSRYIFVAWDVFAVMDGLGIDPFDDKLAMGDVAVTNCPFAALMQQLYASGPSGWVEFIGDDVFLLPSATDDDPSAAKVIILARYPLDIARSMQLFVSKERRVSTALNQWYAARGGDAVLVIDDVGLMSTDSESDRVAATKRFTSLRHRKPSLVLPASTASASSSGSPSPAEIKMIQQSETAVVPSAAAPIVFGDRTFRIHAEHRWGRLLLVDVRYAPGQILYKADGVTLEFVVPSALSFLHADEVTAFMGSRGKLRIC</sequence>
<feature type="chain" id="PRO_5042280372" description="Transmembrane protein" evidence="2">
    <location>
        <begin position="20"/>
        <end position="791"/>
    </location>
</feature>
<evidence type="ECO:0008006" key="5">
    <source>
        <dbReference type="Google" id="ProtNLM"/>
    </source>
</evidence>
<dbReference type="Proteomes" id="UP001209570">
    <property type="component" value="Unassembled WGS sequence"/>
</dbReference>
<reference evidence="3" key="1">
    <citation type="submission" date="2021-12" db="EMBL/GenBank/DDBJ databases">
        <title>Prjna785345.</title>
        <authorList>
            <person name="Rujirawat T."/>
            <person name="Krajaejun T."/>
        </authorList>
    </citation>
    <scope>NUCLEOTIDE SEQUENCE</scope>
    <source>
        <strain evidence="3">Pi057C3</strain>
    </source>
</reference>
<feature type="transmembrane region" description="Helical" evidence="1">
    <location>
        <begin position="498"/>
        <end position="518"/>
    </location>
</feature>
<keyword evidence="1" id="KW-1133">Transmembrane helix</keyword>
<evidence type="ECO:0000256" key="1">
    <source>
        <dbReference type="SAM" id="Phobius"/>
    </source>
</evidence>
<accession>A0AAD5LE15</accession>
<keyword evidence="2" id="KW-0732">Signal</keyword>
<feature type="transmembrane region" description="Helical" evidence="1">
    <location>
        <begin position="306"/>
        <end position="324"/>
    </location>
</feature>
<gene>
    <name evidence="3" type="ORF">P43SY_006485</name>
</gene>
<organism evidence="3 4">
    <name type="scientific">Pythium insidiosum</name>
    <name type="common">Pythiosis disease agent</name>
    <dbReference type="NCBI Taxonomy" id="114742"/>
    <lineage>
        <taxon>Eukaryota</taxon>
        <taxon>Sar</taxon>
        <taxon>Stramenopiles</taxon>
        <taxon>Oomycota</taxon>
        <taxon>Peronosporomycetes</taxon>
        <taxon>Pythiales</taxon>
        <taxon>Pythiaceae</taxon>
        <taxon>Pythium</taxon>
    </lineage>
</organism>
<feature type="transmembrane region" description="Helical" evidence="1">
    <location>
        <begin position="447"/>
        <end position="470"/>
    </location>
</feature>
<protein>
    <recommendedName>
        <fullName evidence="5">Transmembrane protein</fullName>
    </recommendedName>
</protein>